<evidence type="ECO:0000256" key="5">
    <source>
        <dbReference type="ARBA" id="ARBA00022989"/>
    </source>
</evidence>
<feature type="transmembrane region" description="Helical" evidence="7">
    <location>
        <begin position="75"/>
        <end position="96"/>
    </location>
</feature>
<comment type="subcellular location">
    <subcellularLocation>
        <location evidence="2">Cell envelope</location>
    </subcellularLocation>
    <subcellularLocation>
        <location evidence="7">Cell membrane</location>
        <topology evidence="7">Multi-pass membrane protein</topology>
    </subcellularLocation>
    <subcellularLocation>
        <location evidence="1">Membrane</location>
        <topology evidence="1">Multi-pass membrane protein</topology>
    </subcellularLocation>
</comment>
<organism evidence="9">
    <name type="scientific">Candidatus Actinomarina minuta</name>
    <dbReference type="NCBI Taxonomy" id="1389454"/>
    <lineage>
        <taxon>Bacteria</taxon>
        <taxon>Bacillati</taxon>
        <taxon>Actinomycetota</taxon>
        <taxon>Actinomycetes</taxon>
        <taxon>Candidatus Actinomarinidae</taxon>
        <taxon>Candidatus Actinomarinales</taxon>
        <taxon>Candidatus Actinomarineae</taxon>
        <taxon>Candidatus Actinomarinaceae</taxon>
        <taxon>Candidatus Actinomarina</taxon>
    </lineage>
</organism>
<reference evidence="9" key="1">
    <citation type="journal article" date="2013" name="Sci. Rep.">
        <title>Metagenomics uncovers a new group of low GC and ultra-small marine Actinobacteria.</title>
        <authorList>
            <person name="Ghai R."/>
            <person name="Mizuno C.M."/>
            <person name="Picazo A."/>
            <person name="Camacho A."/>
            <person name="Rodriguez-Valera F."/>
        </authorList>
    </citation>
    <scope>NUCLEOTIDE SEQUENCE</scope>
</reference>
<evidence type="ECO:0000256" key="4">
    <source>
        <dbReference type="ARBA" id="ARBA00022692"/>
    </source>
</evidence>
<keyword evidence="5 7" id="KW-1133">Transmembrane helix</keyword>
<feature type="transmembrane region" description="Helical" evidence="7">
    <location>
        <begin position="235"/>
        <end position="255"/>
    </location>
</feature>
<dbReference type="SUPFAM" id="SSF161098">
    <property type="entry name" value="MetI-like"/>
    <property type="match status" value="1"/>
</dbReference>
<accession>S5DNQ6</accession>
<dbReference type="AlphaFoldDB" id="S5DNQ6"/>
<protein>
    <submittedName>
        <fullName evidence="9">ABC-type phosphate/phosphonate transport system, permease component</fullName>
    </submittedName>
</protein>
<dbReference type="Pfam" id="PF00528">
    <property type="entry name" value="BPD_transp_1"/>
    <property type="match status" value="1"/>
</dbReference>
<dbReference type="InterPro" id="IPR005769">
    <property type="entry name" value="PhnE/PtxC"/>
</dbReference>
<dbReference type="Gene3D" id="1.10.3720.10">
    <property type="entry name" value="MetI-like"/>
    <property type="match status" value="1"/>
</dbReference>
<dbReference type="InterPro" id="IPR000515">
    <property type="entry name" value="MetI-like"/>
</dbReference>
<proteinExistence type="inferred from homology"/>
<keyword evidence="4 7" id="KW-0812">Transmembrane</keyword>
<feature type="transmembrane region" description="Helical" evidence="7">
    <location>
        <begin position="12"/>
        <end position="30"/>
    </location>
</feature>
<dbReference type="InterPro" id="IPR035906">
    <property type="entry name" value="MetI-like_sf"/>
</dbReference>
<evidence type="ECO:0000256" key="7">
    <source>
        <dbReference type="RuleBase" id="RU363032"/>
    </source>
</evidence>
<comment type="similarity">
    <text evidence="7">Belongs to the binding-protein-dependent transport system permease family.</text>
</comment>
<feature type="transmembrane region" description="Helical" evidence="7">
    <location>
        <begin position="180"/>
        <end position="198"/>
    </location>
</feature>
<dbReference type="GO" id="GO:0030313">
    <property type="term" value="C:cell envelope"/>
    <property type="evidence" value="ECO:0007669"/>
    <property type="project" value="UniProtKB-SubCell"/>
</dbReference>
<feature type="transmembrane region" description="Helical" evidence="7">
    <location>
        <begin position="117"/>
        <end position="144"/>
    </location>
</feature>
<name>S5DNQ6_9ACTN</name>
<keyword evidence="6 7" id="KW-0472">Membrane</keyword>
<evidence type="ECO:0000256" key="3">
    <source>
        <dbReference type="ARBA" id="ARBA00022448"/>
    </source>
</evidence>
<evidence type="ECO:0000256" key="6">
    <source>
        <dbReference type="ARBA" id="ARBA00023136"/>
    </source>
</evidence>
<dbReference type="NCBIfam" id="TIGR01097">
    <property type="entry name" value="PhnE"/>
    <property type="match status" value="1"/>
</dbReference>
<dbReference type="EMBL" id="KC811123">
    <property type="protein sequence ID" value="AGQ19123.1"/>
    <property type="molecule type" value="Genomic_DNA"/>
</dbReference>
<sequence>MKIPQQPINQKILKYLITVLIVLGSIWSASGLEITPDRFLSAPGKIWILISAMFPLDLSQEAIDRIVPKVAESLFIAWAGTVIGAVFSFPVSFLAANNTSIDTISRITKQILNIIRAFPELILAFVLLPITGLGPLTGTLAVGIHSIGTLGKLSSEVIEGIDDGPLESIKSSGGSKINELFFGVIPQVMPTITSYWLYRFEINLRASAVLGVVGAGGVGAELINQLRFRDFPRAGTVLVVTILMVLIVDSISAAIRRRIIKGREITV</sequence>
<keyword evidence="3 7" id="KW-0813">Transport</keyword>
<dbReference type="GO" id="GO:0015416">
    <property type="term" value="F:ABC-type phosphonate transporter activity"/>
    <property type="evidence" value="ECO:0007669"/>
    <property type="project" value="InterPro"/>
</dbReference>
<dbReference type="PROSITE" id="PS50928">
    <property type="entry name" value="ABC_TM1"/>
    <property type="match status" value="1"/>
</dbReference>
<evidence type="ECO:0000313" key="9">
    <source>
        <dbReference type="EMBL" id="AGQ19123.1"/>
    </source>
</evidence>
<dbReference type="CDD" id="cd06261">
    <property type="entry name" value="TM_PBP2"/>
    <property type="match status" value="1"/>
</dbReference>
<evidence type="ECO:0000259" key="8">
    <source>
        <dbReference type="PROSITE" id="PS50928"/>
    </source>
</evidence>
<evidence type="ECO:0000256" key="1">
    <source>
        <dbReference type="ARBA" id="ARBA00004141"/>
    </source>
</evidence>
<feature type="domain" description="ABC transmembrane type-1" evidence="8">
    <location>
        <begin position="70"/>
        <end position="252"/>
    </location>
</feature>
<feature type="transmembrane region" description="Helical" evidence="7">
    <location>
        <begin position="205"/>
        <end position="223"/>
    </location>
</feature>
<dbReference type="PANTHER" id="PTHR30043:SF8">
    <property type="entry name" value="ABC TRANSPORTER, PERMEASE PROTEIN CC0363, PUTATIVE-RELATED"/>
    <property type="match status" value="1"/>
</dbReference>
<evidence type="ECO:0000256" key="2">
    <source>
        <dbReference type="ARBA" id="ARBA00004196"/>
    </source>
</evidence>
<dbReference type="GO" id="GO:0005886">
    <property type="term" value="C:plasma membrane"/>
    <property type="evidence" value="ECO:0007669"/>
    <property type="project" value="UniProtKB-SubCell"/>
</dbReference>
<dbReference type="PANTHER" id="PTHR30043">
    <property type="entry name" value="PHOSPHONATES TRANSPORT SYSTEM PERMEASE PROTEIN"/>
    <property type="match status" value="1"/>
</dbReference>